<dbReference type="InterPro" id="IPR027417">
    <property type="entry name" value="P-loop_NTPase"/>
</dbReference>
<dbReference type="SUPFAM" id="SSF52540">
    <property type="entry name" value="P-loop containing nucleoside triphosphate hydrolases"/>
    <property type="match status" value="1"/>
</dbReference>
<dbReference type="Gene3D" id="3.40.50.300">
    <property type="entry name" value="P-loop containing nucleotide triphosphate hydrolases"/>
    <property type="match status" value="1"/>
</dbReference>
<proteinExistence type="predicted"/>
<dbReference type="AlphaFoldDB" id="A0A5Q2TFA2"/>
<keyword evidence="2" id="KW-1185">Reference proteome</keyword>
<dbReference type="KEGG" id="grc:GI584_01880"/>
<protein>
    <submittedName>
        <fullName evidence="1">AAA family ATPase</fullName>
    </submittedName>
</protein>
<evidence type="ECO:0000313" key="1">
    <source>
        <dbReference type="EMBL" id="QGH32877.1"/>
    </source>
</evidence>
<organism evidence="1 2">
    <name type="scientific">Gracilibacillus salitolerans</name>
    <dbReference type="NCBI Taxonomy" id="2663022"/>
    <lineage>
        <taxon>Bacteria</taxon>
        <taxon>Bacillati</taxon>
        <taxon>Bacillota</taxon>
        <taxon>Bacilli</taxon>
        <taxon>Bacillales</taxon>
        <taxon>Bacillaceae</taxon>
        <taxon>Gracilibacillus</taxon>
    </lineage>
</organism>
<sequence length="185" mass="21727">MKFVLIFGPQAVGKMTVGQELSKITDLKLLHNHMTIDLLEPFFGFESETWRLSTLFRGEMMNSFAKSDNYGMIFTYVWAFNDDEDWKFVENICKIFESEDAEIYFVELEADLDQRVIRNKTPNRLEQKPTKRNIKQSEEELLSSLDAYRLNSDPGEITRKNYIRINNTELSAEEVASMIKKKFKL</sequence>
<evidence type="ECO:0000313" key="2">
    <source>
        <dbReference type="Proteomes" id="UP000339690"/>
    </source>
</evidence>
<dbReference type="Proteomes" id="UP000339690">
    <property type="component" value="Chromosome"/>
</dbReference>
<dbReference type="RefSeq" id="WP_153790050.1">
    <property type="nucleotide sequence ID" value="NZ_CP045915.1"/>
</dbReference>
<gene>
    <name evidence="1" type="ORF">GI584_01880</name>
</gene>
<reference evidence="1 2" key="1">
    <citation type="submission" date="2019-11" db="EMBL/GenBank/DDBJ databases">
        <title>Gracilibacillus salitolerans sp. nov., a moderate halophile isolated from a saline soil in northwest China.</title>
        <authorList>
            <person name="Gan L."/>
        </authorList>
    </citation>
    <scope>NUCLEOTIDE SEQUENCE [LARGE SCALE GENOMIC DNA]</scope>
    <source>
        <strain evidence="1 2">SCU50</strain>
    </source>
</reference>
<accession>A0A5Q2TFA2</accession>
<dbReference type="EMBL" id="CP045915">
    <property type="protein sequence ID" value="QGH32877.1"/>
    <property type="molecule type" value="Genomic_DNA"/>
</dbReference>
<name>A0A5Q2TFA2_9BACI</name>